<evidence type="ECO:0000256" key="4">
    <source>
        <dbReference type="ARBA" id="ARBA00022692"/>
    </source>
</evidence>
<feature type="transmembrane region" description="Helical" evidence="7">
    <location>
        <begin position="278"/>
        <end position="299"/>
    </location>
</feature>
<dbReference type="Pfam" id="PF00528">
    <property type="entry name" value="BPD_transp_1"/>
    <property type="match status" value="1"/>
</dbReference>
<evidence type="ECO:0000259" key="8">
    <source>
        <dbReference type="PROSITE" id="PS50928"/>
    </source>
</evidence>
<evidence type="ECO:0000256" key="7">
    <source>
        <dbReference type="RuleBase" id="RU363032"/>
    </source>
</evidence>
<gene>
    <name evidence="9" type="ORF">FE782_01440</name>
</gene>
<feature type="transmembrane region" description="Helical" evidence="7">
    <location>
        <begin position="223"/>
        <end position="245"/>
    </location>
</feature>
<dbReference type="InterPro" id="IPR000515">
    <property type="entry name" value="MetI-like"/>
</dbReference>
<dbReference type="CDD" id="cd06261">
    <property type="entry name" value="TM_PBP2"/>
    <property type="match status" value="1"/>
</dbReference>
<dbReference type="Pfam" id="PF12911">
    <property type="entry name" value="OppC_N"/>
    <property type="match status" value="1"/>
</dbReference>
<dbReference type="PANTHER" id="PTHR43386">
    <property type="entry name" value="OLIGOPEPTIDE TRANSPORT SYSTEM PERMEASE PROTEIN APPC"/>
    <property type="match status" value="1"/>
</dbReference>
<keyword evidence="2 7" id="KW-0813">Transport</keyword>
<dbReference type="PROSITE" id="PS50928">
    <property type="entry name" value="ABC_TM1"/>
    <property type="match status" value="1"/>
</dbReference>
<feature type="transmembrane region" description="Helical" evidence="7">
    <location>
        <begin position="111"/>
        <end position="138"/>
    </location>
</feature>
<comment type="subcellular location">
    <subcellularLocation>
        <location evidence="1 7">Cell membrane</location>
        <topology evidence="1 7">Multi-pass membrane protein</topology>
    </subcellularLocation>
</comment>
<comment type="caution">
    <text evidence="9">The sequence shown here is derived from an EMBL/GenBank/DDBJ whole genome shotgun (WGS) entry which is preliminary data.</text>
</comment>
<dbReference type="SUPFAM" id="SSF161098">
    <property type="entry name" value="MetI-like"/>
    <property type="match status" value="1"/>
</dbReference>
<dbReference type="AlphaFoldDB" id="A0A5R9GC35"/>
<dbReference type="InterPro" id="IPR050366">
    <property type="entry name" value="BP-dependent_transpt_permease"/>
</dbReference>
<dbReference type="Proteomes" id="UP000309676">
    <property type="component" value="Unassembled WGS sequence"/>
</dbReference>
<keyword evidence="4 7" id="KW-0812">Transmembrane</keyword>
<proteinExistence type="inferred from homology"/>
<name>A0A5R9GC35_9BACL</name>
<dbReference type="RefSeq" id="WP_138191762.1">
    <property type="nucleotide sequence ID" value="NZ_VCIW01000001.1"/>
</dbReference>
<accession>A0A5R9GC35</accession>
<evidence type="ECO:0000313" key="10">
    <source>
        <dbReference type="Proteomes" id="UP000309676"/>
    </source>
</evidence>
<feature type="transmembrane region" description="Helical" evidence="7">
    <location>
        <begin position="45"/>
        <end position="64"/>
    </location>
</feature>
<dbReference type="PANTHER" id="PTHR43386:SF1">
    <property type="entry name" value="D,D-DIPEPTIDE TRANSPORT SYSTEM PERMEASE PROTEIN DDPC-RELATED"/>
    <property type="match status" value="1"/>
</dbReference>
<feature type="transmembrane region" description="Helical" evidence="7">
    <location>
        <begin position="158"/>
        <end position="183"/>
    </location>
</feature>
<dbReference type="EMBL" id="VCIW01000001">
    <property type="protein sequence ID" value="TLS54042.1"/>
    <property type="molecule type" value="Genomic_DNA"/>
</dbReference>
<evidence type="ECO:0000256" key="5">
    <source>
        <dbReference type="ARBA" id="ARBA00022989"/>
    </source>
</evidence>
<evidence type="ECO:0000256" key="6">
    <source>
        <dbReference type="ARBA" id="ARBA00023136"/>
    </source>
</evidence>
<keyword evidence="3" id="KW-1003">Cell membrane</keyword>
<dbReference type="GO" id="GO:0005886">
    <property type="term" value="C:plasma membrane"/>
    <property type="evidence" value="ECO:0007669"/>
    <property type="project" value="UniProtKB-SubCell"/>
</dbReference>
<reference evidence="9 10" key="1">
    <citation type="submission" date="2019-05" db="EMBL/GenBank/DDBJ databases">
        <authorList>
            <person name="Narsing Rao M.P."/>
            <person name="Li W.J."/>
        </authorList>
    </citation>
    <scope>NUCLEOTIDE SEQUENCE [LARGE SCALE GENOMIC DNA]</scope>
    <source>
        <strain evidence="9 10">SYSU_K30003</strain>
    </source>
</reference>
<keyword evidence="10" id="KW-1185">Reference proteome</keyword>
<organism evidence="9 10">
    <name type="scientific">Paenibacillus antri</name>
    <dbReference type="NCBI Taxonomy" id="2582848"/>
    <lineage>
        <taxon>Bacteria</taxon>
        <taxon>Bacillati</taxon>
        <taxon>Bacillota</taxon>
        <taxon>Bacilli</taxon>
        <taxon>Bacillales</taxon>
        <taxon>Paenibacillaceae</taxon>
        <taxon>Paenibacillus</taxon>
    </lineage>
</organism>
<protein>
    <submittedName>
        <fullName evidence="9">ABC transporter permease</fullName>
    </submittedName>
</protein>
<comment type="similarity">
    <text evidence="7">Belongs to the binding-protein-dependent transport system permease family.</text>
</comment>
<evidence type="ECO:0000313" key="9">
    <source>
        <dbReference type="EMBL" id="TLS54042.1"/>
    </source>
</evidence>
<evidence type="ECO:0000256" key="1">
    <source>
        <dbReference type="ARBA" id="ARBA00004651"/>
    </source>
</evidence>
<sequence>MSVDGTRIELANPLQRESARFEVPVKASTFLRWRKLLFSSKTGTAGFAMIALVVLTAALAPYLAPHDPGVMDARNTLAPPFWLEGGSMEHPLGTDNLGRDMLSRIIYGSRISLLVSVAAVMIAGAIGIFLGIVCGYYGGRWFDSLIMRVVDAKMAIPGILLMLVIIGVFGTSVTTLILVIGLTEWTAYTRLIRGEVLSLKQRDYIRAARAIGTRDRTIMLKHILPNIVSLCIVVSTLTVGGNIVLEASLSFLGLGVQPPIVSWGYMLNEGRDHIATSWWISTFPGVAITVTVLGIIFLGDWLRDAFDPRVQSRRS</sequence>
<dbReference type="GO" id="GO:0055085">
    <property type="term" value="P:transmembrane transport"/>
    <property type="evidence" value="ECO:0007669"/>
    <property type="project" value="InterPro"/>
</dbReference>
<dbReference type="Gene3D" id="1.10.3720.10">
    <property type="entry name" value="MetI-like"/>
    <property type="match status" value="1"/>
</dbReference>
<feature type="domain" description="ABC transmembrane type-1" evidence="8">
    <location>
        <begin position="109"/>
        <end position="299"/>
    </location>
</feature>
<dbReference type="OrthoDB" id="9797472at2"/>
<keyword evidence="5 7" id="KW-1133">Transmembrane helix</keyword>
<dbReference type="InterPro" id="IPR025966">
    <property type="entry name" value="OppC_N"/>
</dbReference>
<keyword evidence="6 7" id="KW-0472">Membrane</keyword>
<dbReference type="InterPro" id="IPR035906">
    <property type="entry name" value="MetI-like_sf"/>
</dbReference>
<evidence type="ECO:0000256" key="2">
    <source>
        <dbReference type="ARBA" id="ARBA00022448"/>
    </source>
</evidence>
<evidence type="ECO:0000256" key="3">
    <source>
        <dbReference type="ARBA" id="ARBA00022475"/>
    </source>
</evidence>